<dbReference type="InterPro" id="IPR012808">
    <property type="entry name" value="CHP02453"/>
</dbReference>
<dbReference type="RefSeq" id="WP_007860405.1">
    <property type="nucleotide sequence ID" value="NZ_KQ235877.1"/>
</dbReference>
<protein>
    <submittedName>
        <fullName evidence="1">Uncharacterized protein</fullName>
    </submittedName>
</protein>
<evidence type="ECO:0000313" key="1">
    <source>
        <dbReference type="EMBL" id="KMW20046.1"/>
    </source>
</evidence>
<reference evidence="1 2" key="1">
    <citation type="submission" date="2011-04" db="EMBL/GenBank/DDBJ databases">
        <title>The Genome Sequence of Clostridium citroniae WAL-19142.</title>
        <authorList>
            <consortium name="The Broad Institute Genome Sequencing Platform"/>
            <person name="Earl A."/>
            <person name="Ward D."/>
            <person name="Feldgarden M."/>
            <person name="Gevers D."/>
            <person name="Warren Y.A."/>
            <person name="Tyrrell K.L."/>
            <person name="Citron D.M."/>
            <person name="Goldstein E.J."/>
            <person name="Daigneault M."/>
            <person name="Allen-Vercoe E."/>
            <person name="Young S.K."/>
            <person name="Zeng Q."/>
            <person name="Gargeya S."/>
            <person name="Fitzgerald M."/>
            <person name="Haas B."/>
            <person name="Abouelleil A."/>
            <person name="Alvarado L."/>
            <person name="Arachchi H.M."/>
            <person name="Berlin A."/>
            <person name="Brown A."/>
            <person name="Chapman S.B."/>
            <person name="Chen Z."/>
            <person name="Dunbar C."/>
            <person name="Freedman E."/>
            <person name="Gearin G."/>
            <person name="Gellesch M."/>
            <person name="Goldberg J."/>
            <person name="Griggs A."/>
            <person name="Gujja S."/>
            <person name="Heilman E.R."/>
            <person name="Heiman D."/>
            <person name="Howarth C."/>
            <person name="Larson L."/>
            <person name="Lui A."/>
            <person name="MacDonald P.J."/>
            <person name="Mehta T."/>
            <person name="Montmayeur A."/>
            <person name="Murphy C."/>
            <person name="Neiman D."/>
            <person name="Pearson M."/>
            <person name="Priest M."/>
            <person name="Roberts A."/>
            <person name="Saif S."/>
            <person name="Shea T."/>
            <person name="Shenoy N."/>
            <person name="Sisk P."/>
            <person name="Stolte C."/>
            <person name="Sykes S."/>
            <person name="White J."/>
            <person name="Yandava C."/>
            <person name="Wortman J."/>
            <person name="Nusbaum C."/>
            <person name="Birren B."/>
        </authorList>
    </citation>
    <scope>NUCLEOTIDE SEQUENCE [LARGE SCALE GENOMIC DNA]</scope>
    <source>
        <strain evidence="1 2">WAL-19142</strain>
    </source>
</reference>
<dbReference type="EMBL" id="ADLK01000019">
    <property type="protein sequence ID" value="KMW20046.1"/>
    <property type="molecule type" value="Genomic_DNA"/>
</dbReference>
<comment type="caution">
    <text evidence="1">The sequence shown here is derived from an EMBL/GenBank/DDBJ whole genome shotgun (WGS) entry which is preliminary data.</text>
</comment>
<evidence type="ECO:0000313" key="2">
    <source>
        <dbReference type="Proteomes" id="UP000037392"/>
    </source>
</evidence>
<sequence length="111" mass="13116">MFKDVTYRIREYIHGHEEEFLGIVESPEFTAHFRIMGTSLKNVPKGYPSDCPAAEYLKYKSWFVEYHLKDGVFDDLERFVKIAGEMYLLIKPFNDFLNRALDGFVMPERPI</sequence>
<organism evidence="1 2">
    <name type="scientific">[Clostridium] citroniae WAL-19142</name>
    <dbReference type="NCBI Taxonomy" id="742734"/>
    <lineage>
        <taxon>Bacteria</taxon>
        <taxon>Bacillati</taxon>
        <taxon>Bacillota</taxon>
        <taxon>Clostridia</taxon>
        <taxon>Lachnospirales</taxon>
        <taxon>Lachnospiraceae</taxon>
        <taxon>Enterocloster</taxon>
    </lineage>
</organism>
<dbReference type="Proteomes" id="UP000037392">
    <property type="component" value="Unassembled WGS sequence"/>
</dbReference>
<dbReference type="Pfam" id="PF09365">
    <property type="entry name" value="DUF2461"/>
    <property type="match status" value="1"/>
</dbReference>
<gene>
    <name evidence="1" type="ORF">HMPREF9470_02061</name>
</gene>
<dbReference type="GeneID" id="93162000"/>
<dbReference type="AlphaFoldDB" id="A0A0J9C6K5"/>
<proteinExistence type="predicted"/>
<name>A0A0J9C6K5_9FIRM</name>
<accession>A0A0J9C6K5</accession>